<evidence type="ECO:0000313" key="2">
    <source>
        <dbReference type="EMBL" id="CAB4337734.1"/>
    </source>
</evidence>
<sequence>MSIKGVCPVLSVPFTKKGEVDYESFRALCRWIIEIGTKSTLFFGVASENIKLSDPERYQLLEILLTEREGSELKVITTVADHSSELAVNRAKDYEAMGVDYINILPPTFFSPSAAQIDFHLESILKSVKVPVVIQHLPQAGGMADVSGLINLANKYDNLRIIKCEANPPTDSIKTVTALTNGRVRTLIGWGGIFWKEGVAAGTDGLQPGCGLTDLYLWAERALLAGDQQEFESRLNRFIPHVAKWISNLELLIAAEKDLLYRRGIIETNYCRNPTVSLDAQTSSEIEEIFALIEEVQANV</sequence>
<dbReference type="Gene3D" id="3.20.20.70">
    <property type="entry name" value="Aldolase class I"/>
    <property type="match status" value="1"/>
</dbReference>
<dbReference type="PANTHER" id="PTHR12128">
    <property type="entry name" value="DIHYDRODIPICOLINATE SYNTHASE"/>
    <property type="match status" value="1"/>
</dbReference>
<accession>A0A6J5Z5H4</accession>
<keyword evidence="1" id="KW-0456">Lyase</keyword>
<protein>
    <submittedName>
        <fullName evidence="2">Unannotated protein</fullName>
    </submittedName>
</protein>
<dbReference type="SUPFAM" id="SSF51569">
    <property type="entry name" value="Aldolase"/>
    <property type="match status" value="1"/>
</dbReference>
<dbReference type="AlphaFoldDB" id="A0A6J5Z5H4"/>
<dbReference type="Pfam" id="PF00701">
    <property type="entry name" value="DHDPS"/>
    <property type="match status" value="1"/>
</dbReference>
<dbReference type="EMBL" id="CAESAB010000022">
    <property type="protein sequence ID" value="CAB4337734.1"/>
    <property type="molecule type" value="Genomic_DNA"/>
</dbReference>
<dbReference type="PANTHER" id="PTHR12128:SF66">
    <property type="entry name" value="4-HYDROXY-2-OXOGLUTARATE ALDOLASE, MITOCHONDRIAL"/>
    <property type="match status" value="1"/>
</dbReference>
<dbReference type="InterPro" id="IPR002220">
    <property type="entry name" value="DapA-like"/>
</dbReference>
<dbReference type="SMART" id="SM01130">
    <property type="entry name" value="DHDPS"/>
    <property type="match status" value="1"/>
</dbReference>
<evidence type="ECO:0000256" key="1">
    <source>
        <dbReference type="ARBA" id="ARBA00023239"/>
    </source>
</evidence>
<dbReference type="PIRSF" id="PIRSF001365">
    <property type="entry name" value="DHDPS"/>
    <property type="match status" value="1"/>
</dbReference>
<proteinExistence type="predicted"/>
<dbReference type="GO" id="GO:0008840">
    <property type="term" value="F:4-hydroxy-tetrahydrodipicolinate synthase activity"/>
    <property type="evidence" value="ECO:0007669"/>
    <property type="project" value="TreeGrafter"/>
</dbReference>
<name>A0A6J5Z5H4_9ZZZZ</name>
<organism evidence="2">
    <name type="scientific">freshwater metagenome</name>
    <dbReference type="NCBI Taxonomy" id="449393"/>
    <lineage>
        <taxon>unclassified sequences</taxon>
        <taxon>metagenomes</taxon>
        <taxon>ecological metagenomes</taxon>
    </lineage>
</organism>
<dbReference type="InterPro" id="IPR013785">
    <property type="entry name" value="Aldolase_TIM"/>
</dbReference>
<reference evidence="2" key="1">
    <citation type="submission" date="2020-05" db="EMBL/GenBank/DDBJ databases">
        <authorList>
            <person name="Chiriac C."/>
            <person name="Salcher M."/>
            <person name="Ghai R."/>
            <person name="Kavagutti S V."/>
        </authorList>
    </citation>
    <scope>NUCLEOTIDE SEQUENCE</scope>
</reference>
<dbReference type="CDD" id="cd00408">
    <property type="entry name" value="DHDPS-like"/>
    <property type="match status" value="1"/>
</dbReference>
<gene>
    <name evidence="2" type="ORF">UFOPK3820_00705</name>
</gene>